<sequence>MKDVIAWGGALAALAVLLVLLVINTSSAPALTVSVTTLDASSFAVFAVDASISDHETAEPRNPFRYAPVSEEGEFDQPISAEHQASMNFPMLAVEGVLLRRSGKQAFVRYESHRRAVAEGEEIVDGFTVAAIDEESVLVSNLWGKSRRYYVMP</sequence>
<dbReference type="EMBL" id="WIRE01000001">
    <property type="protein sequence ID" value="MQX53277.1"/>
    <property type="molecule type" value="Genomic_DNA"/>
</dbReference>
<dbReference type="Proteomes" id="UP000469421">
    <property type="component" value="Unassembled WGS sequence"/>
</dbReference>
<comment type="caution">
    <text evidence="1">The sequence shown here is derived from an EMBL/GenBank/DDBJ whole genome shotgun (WGS) entry which is preliminary data.</text>
</comment>
<gene>
    <name evidence="1" type="ORF">GFN93_08445</name>
</gene>
<reference evidence="1 2" key="1">
    <citation type="submission" date="2019-10" db="EMBL/GenBank/DDBJ databases">
        <title>Alcanivorax sp.PA15-N-34 draft genome sequence.</title>
        <authorList>
            <person name="Liao X."/>
            <person name="Shao Z."/>
        </authorList>
    </citation>
    <scope>NUCLEOTIDE SEQUENCE [LARGE SCALE GENOMIC DNA]</scope>
    <source>
        <strain evidence="1 2">PA15-N-34</strain>
    </source>
</reference>
<evidence type="ECO:0000313" key="1">
    <source>
        <dbReference type="EMBL" id="MQX53277.1"/>
    </source>
</evidence>
<dbReference type="RefSeq" id="WP_153500521.1">
    <property type="nucleotide sequence ID" value="NZ_WIRE01000001.1"/>
</dbReference>
<name>A0A6N7LSD0_9GAMM</name>
<dbReference type="AlphaFoldDB" id="A0A6N7LSD0"/>
<organism evidence="1 2">
    <name type="scientific">Alcanivorax sediminis</name>
    <dbReference type="NCBI Taxonomy" id="2663008"/>
    <lineage>
        <taxon>Bacteria</taxon>
        <taxon>Pseudomonadati</taxon>
        <taxon>Pseudomonadota</taxon>
        <taxon>Gammaproteobacteria</taxon>
        <taxon>Oceanospirillales</taxon>
        <taxon>Alcanivoracaceae</taxon>
        <taxon>Alcanivorax</taxon>
    </lineage>
</organism>
<keyword evidence="2" id="KW-1185">Reference proteome</keyword>
<proteinExistence type="predicted"/>
<accession>A0A6N7LSD0</accession>
<protein>
    <submittedName>
        <fullName evidence="1">Uncharacterized protein</fullName>
    </submittedName>
</protein>
<evidence type="ECO:0000313" key="2">
    <source>
        <dbReference type="Proteomes" id="UP000469421"/>
    </source>
</evidence>